<dbReference type="EMBL" id="CADEBC010000088">
    <property type="protein sequence ID" value="CAB3222439.1"/>
    <property type="molecule type" value="Genomic_DNA"/>
</dbReference>
<evidence type="ECO:0000313" key="2">
    <source>
        <dbReference type="Proteomes" id="UP000494106"/>
    </source>
</evidence>
<dbReference type="AlphaFoldDB" id="A0A8S0YRP0"/>
<dbReference type="OrthoDB" id="7404629at2759"/>
<sequence>MGVSGCMSVRQARGSCHCPACPRSSGHGAPMPPQTLVLPPMALEPETTPVKDKKGSKMKVLKKIKKKIGLVLKYDTNIQLADFALAVLTAHWSNQIARASLPVTYFRPFLDTDR</sequence>
<keyword evidence="2" id="KW-1185">Reference proteome</keyword>
<proteinExistence type="predicted"/>
<protein>
    <submittedName>
        <fullName evidence="1">Uncharacterized protein</fullName>
    </submittedName>
</protein>
<accession>A0A8S0YRP0</accession>
<organism evidence="1 2">
    <name type="scientific">Arctia plantaginis</name>
    <name type="common">Wood tiger moth</name>
    <name type="synonym">Phalaena plantaginis</name>
    <dbReference type="NCBI Taxonomy" id="874455"/>
    <lineage>
        <taxon>Eukaryota</taxon>
        <taxon>Metazoa</taxon>
        <taxon>Ecdysozoa</taxon>
        <taxon>Arthropoda</taxon>
        <taxon>Hexapoda</taxon>
        <taxon>Insecta</taxon>
        <taxon>Pterygota</taxon>
        <taxon>Neoptera</taxon>
        <taxon>Endopterygota</taxon>
        <taxon>Lepidoptera</taxon>
        <taxon>Glossata</taxon>
        <taxon>Ditrysia</taxon>
        <taxon>Noctuoidea</taxon>
        <taxon>Erebidae</taxon>
        <taxon>Arctiinae</taxon>
        <taxon>Arctia</taxon>
    </lineage>
</organism>
<dbReference type="Proteomes" id="UP000494106">
    <property type="component" value="Unassembled WGS sequence"/>
</dbReference>
<comment type="caution">
    <text evidence="1">The sequence shown here is derived from an EMBL/GenBank/DDBJ whole genome shotgun (WGS) entry which is preliminary data.</text>
</comment>
<reference evidence="1 2" key="1">
    <citation type="submission" date="2020-04" db="EMBL/GenBank/DDBJ databases">
        <authorList>
            <person name="Wallbank WR R."/>
            <person name="Pardo Diaz C."/>
            <person name="Kozak K."/>
            <person name="Martin S."/>
            <person name="Jiggins C."/>
            <person name="Moest M."/>
            <person name="Warren A I."/>
            <person name="Byers J.R.P. K."/>
            <person name="Montejo-Kovacevich G."/>
            <person name="Yen C E."/>
        </authorList>
    </citation>
    <scope>NUCLEOTIDE SEQUENCE [LARGE SCALE GENOMIC DNA]</scope>
</reference>
<gene>
    <name evidence="1" type="ORF">APLA_LOCUS1059</name>
</gene>
<evidence type="ECO:0000313" key="1">
    <source>
        <dbReference type="EMBL" id="CAB3222439.1"/>
    </source>
</evidence>
<name>A0A8S0YRP0_ARCPL</name>